<dbReference type="Proteomes" id="UP000017247">
    <property type="component" value="Unassembled WGS sequence"/>
</dbReference>
<evidence type="ECO:0000313" key="2">
    <source>
        <dbReference type="Proteomes" id="UP000017247"/>
    </source>
</evidence>
<dbReference type="HOGENOM" id="CLU_3421019_0_0_9"/>
<protein>
    <submittedName>
        <fullName evidence="1">Uncharacterized protein</fullName>
    </submittedName>
</protein>
<dbReference type="AlphaFoldDB" id="U6F8U7"/>
<sequence length="24" mass="2370">MIMVAGWPISLGSIVVSPGLVSGV</sequence>
<reference evidence="1" key="1">
    <citation type="submission" date="2013-09" db="EMBL/GenBank/DDBJ databases">
        <title>Draft Genome Sequence of five Lactobacillus helveticus strains CIRM-BIA 101T, 103, 104, 951 and 953 isolated from milk product.</title>
        <authorList>
            <person name="Valence F."/>
            <person name="Chuat V."/>
            <person name="Ma L."/>
            <person name="Creno S."/>
            <person name="Falentin H."/>
            <person name="Lortal S."/>
            <person name="Bizet C."/>
            <person name="Clermont D."/>
            <person name="Loux V."/>
            <person name="Bouchier C."/>
            <person name="Cousin S."/>
        </authorList>
    </citation>
    <scope>NUCLEOTIDE SEQUENCE [LARGE SCALE GENOMIC DNA]</scope>
    <source>
        <strain evidence="1">CIRM-BIA 104</strain>
    </source>
</reference>
<proteinExistence type="predicted"/>
<organism evidence="1 2">
    <name type="scientific">Lactobacillus helveticus CIRM-BIA 104</name>
    <dbReference type="NCBI Taxonomy" id="1226333"/>
    <lineage>
        <taxon>Bacteria</taxon>
        <taxon>Bacillati</taxon>
        <taxon>Bacillota</taxon>
        <taxon>Bacilli</taxon>
        <taxon>Lactobacillales</taxon>
        <taxon>Lactobacillaceae</taxon>
        <taxon>Lactobacillus</taxon>
    </lineage>
</organism>
<name>U6F8U7_LACHE</name>
<gene>
    <name evidence="1" type="ORF">LHCIRMBIA104_00688</name>
</gene>
<evidence type="ECO:0000313" key="1">
    <source>
        <dbReference type="EMBL" id="CDI60402.1"/>
    </source>
</evidence>
<accession>U6F8U7</accession>
<comment type="caution">
    <text evidence="1">The sequence shown here is derived from an EMBL/GenBank/DDBJ whole genome shotgun (WGS) entry which is preliminary data.</text>
</comment>
<dbReference type="EMBL" id="CBUL010000085">
    <property type="protein sequence ID" value="CDI60402.1"/>
    <property type="molecule type" value="Genomic_DNA"/>
</dbReference>